<evidence type="ECO:0000313" key="4">
    <source>
        <dbReference type="Proteomes" id="UP000693970"/>
    </source>
</evidence>
<feature type="compositionally biased region" description="Polar residues" evidence="1">
    <location>
        <begin position="84"/>
        <end position="95"/>
    </location>
</feature>
<comment type="caution">
    <text evidence="3">The sequence shown here is derived from an EMBL/GenBank/DDBJ whole genome shotgun (WGS) entry which is preliminary data.</text>
</comment>
<protein>
    <submittedName>
        <fullName evidence="3">Uncharacterized protein</fullName>
    </submittedName>
</protein>
<dbReference type="AlphaFoldDB" id="A0A9K3PUV9"/>
<name>A0A9K3PUV9_9STRA</name>
<gene>
    <name evidence="3" type="ORF">IV203_035754</name>
</gene>
<evidence type="ECO:0000313" key="3">
    <source>
        <dbReference type="EMBL" id="KAG7360655.1"/>
    </source>
</evidence>
<organism evidence="3 4">
    <name type="scientific">Nitzschia inconspicua</name>
    <dbReference type="NCBI Taxonomy" id="303405"/>
    <lineage>
        <taxon>Eukaryota</taxon>
        <taxon>Sar</taxon>
        <taxon>Stramenopiles</taxon>
        <taxon>Ochrophyta</taxon>
        <taxon>Bacillariophyta</taxon>
        <taxon>Bacillariophyceae</taxon>
        <taxon>Bacillariophycidae</taxon>
        <taxon>Bacillariales</taxon>
        <taxon>Bacillariaceae</taxon>
        <taxon>Nitzschia</taxon>
    </lineage>
</organism>
<dbReference type="OrthoDB" id="55797at2759"/>
<dbReference type="Proteomes" id="UP000693970">
    <property type="component" value="Unassembled WGS sequence"/>
</dbReference>
<evidence type="ECO:0000256" key="1">
    <source>
        <dbReference type="SAM" id="MobiDB-lite"/>
    </source>
</evidence>
<feature type="transmembrane region" description="Helical" evidence="2">
    <location>
        <begin position="97"/>
        <end position="116"/>
    </location>
</feature>
<dbReference type="EMBL" id="JAGRRH010000013">
    <property type="protein sequence ID" value="KAG7360655.1"/>
    <property type="molecule type" value="Genomic_DNA"/>
</dbReference>
<keyword evidence="2" id="KW-0812">Transmembrane</keyword>
<feature type="region of interest" description="Disordered" evidence="1">
    <location>
        <begin position="63"/>
        <end position="95"/>
    </location>
</feature>
<keyword evidence="2" id="KW-0472">Membrane</keyword>
<keyword evidence="2" id="KW-1133">Transmembrane helix</keyword>
<feature type="compositionally biased region" description="Low complexity" evidence="1">
    <location>
        <begin position="74"/>
        <end position="83"/>
    </location>
</feature>
<evidence type="ECO:0000256" key="2">
    <source>
        <dbReference type="SAM" id="Phobius"/>
    </source>
</evidence>
<accession>A0A9K3PUV9</accession>
<reference evidence="3" key="1">
    <citation type="journal article" date="2021" name="Sci. Rep.">
        <title>Diploid genomic architecture of Nitzschia inconspicua, an elite biomass production diatom.</title>
        <authorList>
            <person name="Oliver A."/>
            <person name="Podell S."/>
            <person name="Pinowska A."/>
            <person name="Traller J.C."/>
            <person name="Smith S.R."/>
            <person name="McClure R."/>
            <person name="Beliaev A."/>
            <person name="Bohutskyi P."/>
            <person name="Hill E.A."/>
            <person name="Rabines A."/>
            <person name="Zheng H."/>
            <person name="Allen L.Z."/>
            <person name="Kuo A."/>
            <person name="Grigoriev I.V."/>
            <person name="Allen A.E."/>
            <person name="Hazlebeck D."/>
            <person name="Allen E.E."/>
        </authorList>
    </citation>
    <scope>NUCLEOTIDE SEQUENCE</scope>
    <source>
        <strain evidence="3">Hildebrandi</strain>
    </source>
</reference>
<reference evidence="3" key="2">
    <citation type="submission" date="2021-04" db="EMBL/GenBank/DDBJ databases">
        <authorList>
            <person name="Podell S."/>
        </authorList>
    </citation>
    <scope>NUCLEOTIDE SEQUENCE</scope>
    <source>
        <strain evidence="3">Hildebrandi</strain>
    </source>
</reference>
<sequence length="220" mass="24356">MSTRIALARCVRRNHIRLHPFCRNQSTQQQQQQPFQRHRVMIHGTSSPVMSSTSHRRWHVVPALQTSKQRRPFSSSSSSSSSSTAKPESSNKDPPTLSNLILASGLFGFVTAVFFYSMNSVGRADGDDDPLAQLKAEAHEALQDAQQKNKKKLTPEEIQALESGMSGGHDGLSGGEMIEMAVGAPADIAAIEEEANLKVFQLKNQPKDDTPKKPWWRFGF</sequence>
<keyword evidence="4" id="KW-1185">Reference proteome</keyword>
<proteinExistence type="predicted"/>